<proteinExistence type="predicted"/>
<keyword evidence="3" id="KW-1185">Reference proteome</keyword>
<dbReference type="Proteomes" id="UP001153069">
    <property type="component" value="Unassembled WGS sequence"/>
</dbReference>
<protein>
    <submittedName>
        <fullName evidence="2">Uncharacterized protein</fullName>
    </submittedName>
</protein>
<sequence length="275" mass="31452">MPPFAAVPHHSPMAQPRPLRGRRRYTTGGELLCSTSDALEKFKNRPSDHYRIENQYGFTTTSTNTCLEDESLHSIASEQPATRRSGGRAAPMTRGKMEHKRSSSLTDMSRRHHRFKLKEEVPQQSGAFASIRAKYLDAAKVTSEKGIFSRAELTEVGQIDEETKKKTAIRRKLPLRTRSKSLSQLDQKNGEVGKRARKKIQEAFQEPKRSSVSTVESRRKVPQRTRSRSLTSWTKGKKPLEWKKTMEKVNQPTFRNERTYDQGRGKGQNRDASHD</sequence>
<comment type="caution">
    <text evidence="2">The sequence shown here is derived from an EMBL/GenBank/DDBJ whole genome shotgun (WGS) entry which is preliminary data.</text>
</comment>
<organism evidence="2 3">
    <name type="scientific">Seminavis robusta</name>
    <dbReference type="NCBI Taxonomy" id="568900"/>
    <lineage>
        <taxon>Eukaryota</taxon>
        <taxon>Sar</taxon>
        <taxon>Stramenopiles</taxon>
        <taxon>Ochrophyta</taxon>
        <taxon>Bacillariophyta</taxon>
        <taxon>Bacillariophyceae</taxon>
        <taxon>Bacillariophycidae</taxon>
        <taxon>Naviculales</taxon>
        <taxon>Naviculaceae</taxon>
        <taxon>Seminavis</taxon>
    </lineage>
</organism>
<evidence type="ECO:0000313" key="2">
    <source>
        <dbReference type="EMBL" id="CAB9500406.1"/>
    </source>
</evidence>
<reference evidence="2" key="1">
    <citation type="submission" date="2020-06" db="EMBL/GenBank/DDBJ databases">
        <authorList>
            <consortium name="Plant Systems Biology data submission"/>
        </authorList>
    </citation>
    <scope>NUCLEOTIDE SEQUENCE</scope>
    <source>
        <strain evidence="2">D6</strain>
    </source>
</reference>
<feature type="region of interest" description="Disordered" evidence="1">
    <location>
        <begin position="170"/>
        <end position="275"/>
    </location>
</feature>
<feature type="compositionally biased region" description="Basic and acidic residues" evidence="1">
    <location>
        <begin position="255"/>
        <end position="275"/>
    </location>
</feature>
<evidence type="ECO:0000313" key="3">
    <source>
        <dbReference type="Proteomes" id="UP001153069"/>
    </source>
</evidence>
<evidence type="ECO:0000256" key="1">
    <source>
        <dbReference type="SAM" id="MobiDB-lite"/>
    </source>
</evidence>
<feature type="compositionally biased region" description="Basic residues" evidence="1">
    <location>
        <begin position="170"/>
        <end position="179"/>
    </location>
</feature>
<name>A0A9N8DEB6_9STRA</name>
<gene>
    <name evidence="2" type="ORF">SEMRO_83_G044290.1</name>
</gene>
<accession>A0A9N8DEB6</accession>
<feature type="compositionally biased region" description="Basic and acidic residues" evidence="1">
    <location>
        <begin position="188"/>
        <end position="209"/>
    </location>
</feature>
<feature type="compositionally biased region" description="Basic and acidic residues" evidence="1">
    <location>
        <begin position="238"/>
        <end position="247"/>
    </location>
</feature>
<dbReference type="AlphaFoldDB" id="A0A9N8DEB6"/>
<dbReference type="EMBL" id="CAICTM010000082">
    <property type="protein sequence ID" value="CAB9500406.1"/>
    <property type="molecule type" value="Genomic_DNA"/>
</dbReference>
<feature type="region of interest" description="Disordered" evidence="1">
    <location>
        <begin position="1"/>
        <end position="24"/>
    </location>
</feature>
<feature type="region of interest" description="Disordered" evidence="1">
    <location>
        <begin position="74"/>
        <end position="110"/>
    </location>
</feature>